<gene>
    <name evidence="1" type="ORF">STCU_11856</name>
</gene>
<dbReference type="AlphaFoldDB" id="S9TFG3"/>
<dbReference type="Proteomes" id="UP000015354">
    <property type="component" value="Unassembled WGS sequence"/>
</dbReference>
<evidence type="ECO:0000313" key="2">
    <source>
        <dbReference type="Proteomes" id="UP000015354"/>
    </source>
</evidence>
<organism evidence="1 2">
    <name type="scientific">Strigomonas culicis</name>
    <dbReference type="NCBI Taxonomy" id="28005"/>
    <lineage>
        <taxon>Eukaryota</taxon>
        <taxon>Discoba</taxon>
        <taxon>Euglenozoa</taxon>
        <taxon>Kinetoplastea</taxon>
        <taxon>Metakinetoplastina</taxon>
        <taxon>Trypanosomatida</taxon>
        <taxon>Trypanosomatidae</taxon>
        <taxon>Strigomonadinae</taxon>
        <taxon>Strigomonas</taxon>
    </lineage>
</organism>
<comment type="caution">
    <text evidence="1">The sequence shown here is derived from an EMBL/GenBank/DDBJ whole genome shotgun (WGS) entry which is preliminary data.</text>
</comment>
<accession>S9TFG3</accession>
<dbReference type="EMBL" id="ATMH01011866">
    <property type="protein sequence ID" value="EPY15659.1"/>
    <property type="molecule type" value="Genomic_DNA"/>
</dbReference>
<evidence type="ECO:0000313" key="1">
    <source>
        <dbReference type="EMBL" id="EPY15659.1"/>
    </source>
</evidence>
<proteinExistence type="predicted"/>
<name>S9TFG3_9TRYP</name>
<protein>
    <submittedName>
        <fullName evidence="1">Uncharacterized protein</fullName>
    </submittedName>
</protein>
<sequence length="203" mass="23034">MTQHTLLPTLLQAVCSMSTVSNRTKNKSTSPTGPKSFQLEFVQTSRLQCVRGIVPPTVEETHDLQLLYLYYAKHRAALSRLERQEANHDHVLPSEGIVATACCTDATDLEFYTDYIVLKDDFLSPLLEKHRGTVAPTNAKGGGGRSAWYAPWSSALRFEYRHLYGLQRRLQQKEAYKKDFISIVQELIKSNCLRHLLILNPVT</sequence>
<reference evidence="1 2" key="1">
    <citation type="journal article" date="2013" name="PLoS ONE">
        <title>Predicting the Proteins of Angomonas deanei, Strigomonas culicis and Their Respective Endosymbionts Reveals New Aspects of the Trypanosomatidae Family.</title>
        <authorList>
            <person name="Motta M.C."/>
            <person name="Martins A.C."/>
            <person name="de Souza S.S."/>
            <person name="Catta-Preta C.M."/>
            <person name="Silva R."/>
            <person name="Klein C.C."/>
            <person name="de Almeida L.G."/>
            <person name="de Lima Cunha O."/>
            <person name="Ciapina L.P."/>
            <person name="Brocchi M."/>
            <person name="Colabardini A.C."/>
            <person name="de Araujo Lima B."/>
            <person name="Machado C.R."/>
            <person name="de Almeida Soares C.M."/>
            <person name="Probst C.M."/>
            <person name="de Menezes C.B."/>
            <person name="Thompson C.E."/>
            <person name="Bartholomeu D.C."/>
            <person name="Gradia D.F."/>
            <person name="Pavoni D.P."/>
            <person name="Grisard E.C."/>
            <person name="Fantinatti-Garboggini F."/>
            <person name="Marchini F.K."/>
            <person name="Rodrigues-Luiz G.F."/>
            <person name="Wagner G."/>
            <person name="Goldman G.H."/>
            <person name="Fietto J.L."/>
            <person name="Elias M.C."/>
            <person name="Goldman M.H."/>
            <person name="Sagot M.F."/>
            <person name="Pereira M."/>
            <person name="Stoco P.H."/>
            <person name="de Mendonca-Neto R.P."/>
            <person name="Teixeira S.M."/>
            <person name="Maciel T.E."/>
            <person name="de Oliveira Mendes T.A."/>
            <person name="Urmenyi T.P."/>
            <person name="de Souza W."/>
            <person name="Schenkman S."/>
            <person name="de Vasconcelos A.T."/>
        </authorList>
    </citation>
    <scope>NUCLEOTIDE SEQUENCE [LARGE SCALE GENOMIC DNA]</scope>
</reference>
<keyword evidence="2" id="KW-1185">Reference proteome</keyword>